<feature type="region of interest" description="Disordered" evidence="1">
    <location>
        <begin position="181"/>
        <end position="202"/>
    </location>
</feature>
<comment type="caution">
    <text evidence="2">The sequence shown here is derived from an EMBL/GenBank/DDBJ whole genome shotgun (WGS) entry which is preliminary data.</text>
</comment>
<dbReference type="EMBL" id="JABSTU010000010">
    <property type="protein sequence ID" value="KAH8019649.1"/>
    <property type="molecule type" value="Genomic_DNA"/>
</dbReference>
<evidence type="ECO:0000256" key="1">
    <source>
        <dbReference type="SAM" id="MobiDB-lite"/>
    </source>
</evidence>
<proteinExistence type="predicted"/>
<gene>
    <name evidence="2" type="ORF">HPB51_020460</name>
</gene>
<feature type="region of interest" description="Disordered" evidence="1">
    <location>
        <begin position="315"/>
        <end position="348"/>
    </location>
</feature>
<protein>
    <submittedName>
        <fullName evidence="2">Uncharacterized protein</fullName>
    </submittedName>
</protein>
<dbReference type="AlphaFoldDB" id="A0A9J6DCH7"/>
<dbReference type="Proteomes" id="UP000821866">
    <property type="component" value="Chromosome 8"/>
</dbReference>
<organism evidence="2 3">
    <name type="scientific">Rhipicephalus microplus</name>
    <name type="common">Cattle tick</name>
    <name type="synonym">Boophilus microplus</name>
    <dbReference type="NCBI Taxonomy" id="6941"/>
    <lineage>
        <taxon>Eukaryota</taxon>
        <taxon>Metazoa</taxon>
        <taxon>Ecdysozoa</taxon>
        <taxon>Arthropoda</taxon>
        <taxon>Chelicerata</taxon>
        <taxon>Arachnida</taxon>
        <taxon>Acari</taxon>
        <taxon>Parasitiformes</taxon>
        <taxon>Ixodida</taxon>
        <taxon>Ixodoidea</taxon>
        <taxon>Ixodidae</taxon>
        <taxon>Rhipicephalinae</taxon>
        <taxon>Rhipicephalus</taxon>
        <taxon>Boophilus</taxon>
    </lineage>
</organism>
<accession>A0A9J6DCH7</accession>
<reference evidence="2" key="2">
    <citation type="submission" date="2021-09" db="EMBL/GenBank/DDBJ databases">
        <authorList>
            <person name="Jia N."/>
            <person name="Wang J."/>
            <person name="Shi W."/>
            <person name="Du L."/>
            <person name="Sun Y."/>
            <person name="Zhan W."/>
            <person name="Jiang J."/>
            <person name="Wang Q."/>
            <person name="Zhang B."/>
            <person name="Ji P."/>
            <person name="Sakyi L.B."/>
            <person name="Cui X."/>
            <person name="Yuan T."/>
            <person name="Jiang B."/>
            <person name="Yang W."/>
            <person name="Lam T.T.-Y."/>
            <person name="Chang Q."/>
            <person name="Ding S."/>
            <person name="Wang X."/>
            <person name="Zhu J."/>
            <person name="Ruan X."/>
            <person name="Zhao L."/>
            <person name="Wei J."/>
            <person name="Que T."/>
            <person name="Du C."/>
            <person name="Cheng J."/>
            <person name="Dai P."/>
            <person name="Han X."/>
            <person name="Huang E."/>
            <person name="Gao Y."/>
            <person name="Liu J."/>
            <person name="Shao H."/>
            <person name="Ye R."/>
            <person name="Li L."/>
            <person name="Wei W."/>
            <person name="Wang X."/>
            <person name="Wang C."/>
            <person name="Huo Q."/>
            <person name="Li W."/>
            <person name="Guo W."/>
            <person name="Chen H."/>
            <person name="Chen S."/>
            <person name="Zhou L."/>
            <person name="Zhou L."/>
            <person name="Ni X."/>
            <person name="Tian J."/>
            <person name="Zhou Y."/>
            <person name="Sheng Y."/>
            <person name="Liu T."/>
            <person name="Pan Y."/>
            <person name="Xia L."/>
            <person name="Li J."/>
            <person name="Zhao F."/>
            <person name="Cao W."/>
        </authorList>
    </citation>
    <scope>NUCLEOTIDE SEQUENCE</scope>
    <source>
        <strain evidence="2">Rmic-2018</strain>
        <tissue evidence="2">Larvae</tissue>
    </source>
</reference>
<name>A0A9J6DCH7_RHIMP</name>
<reference evidence="2" key="1">
    <citation type="journal article" date="2020" name="Cell">
        <title>Large-Scale Comparative Analyses of Tick Genomes Elucidate Their Genetic Diversity and Vector Capacities.</title>
        <authorList>
            <consortium name="Tick Genome and Microbiome Consortium (TIGMIC)"/>
            <person name="Jia N."/>
            <person name="Wang J."/>
            <person name="Shi W."/>
            <person name="Du L."/>
            <person name="Sun Y."/>
            <person name="Zhan W."/>
            <person name="Jiang J.F."/>
            <person name="Wang Q."/>
            <person name="Zhang B."/>
            <person name="Ji P."/>
            <person name="Bell-Sakyi L."/>
            <person name="Cui X.M."/>
            <person name="Yuan T.T."/>
            <person name="Jiang B.G."/>
            <person name="Yang W.F."/>
            <person name="Lam T.T."/>
            <person name="Chang Q.C."/>
            <person name="Ding S.J."/>
            <person name="Wang X.J."/>
            <person name="Zhu J.G."/>
            <person name="Ruan X.D."/>
            <person name="Zhao L."/>
            <person name="Wei J.T."/>
            <person name="Ye R.Z."/>
            <person name="Que T.C."/>
            <person name="Du C.H."/>
            <person name="Zhou Y.H."/>
            <person name="Cheng J.X."/>
            <person name="Dai P.F."/>
            <person name="Guo W.B."/>
            <person name="Han X.H."/>
            <person name="Huang E.J."/>
            <person name="Li L.F."/>
            <person name="Wei W."/>
            <person name="Gao Y.C."/>
            <person name="Liu J.Z."/>
            <person name="Shao H.Z."/>
            <person name="Wang X."/>
            <person name="Wang C.C."/>
            <person name="Yang T.C."/>
            <person name="Huo Q.B."/>
            <person name="Li W."/>
            <person name="Chen H.Y."/>
            <person name="Chen S.E."/>
            <person name="Zhou L.G."/>
            <person name="Ni X.B."/>
            <person name="Tian J.H."/>
            <person name="Sheng Y."/>
            <person name="Liu T."/>
            <person name="Pan Y.S."/>
            <person name="Xia L.Y."/>
            <person name="Li J."/>
            <person name="Zhao F."/>
            <person name="Cao W.C."/>
        </authorList>
    </citation>
    <scope>NUCLEOTIDE SEQUENCE</scope>
    <source>
        <strain evidence="2">Rmic-2018</strain>
    </source>
</reference>
<evidence type="ECO:0000313" key="2">
    <source>
        <dbReference type="EMBL" id="KAH8019649.1"/>
    </source>
</evidence>
<evidence type="ECO:0000313" key="3">
    <source>
        <dbReference type="Proteomes" id="UP000821866"/>
    </source>
</evidence>
<keyword evidence="3" id="KW-1185">Reference proteome</keyword>
<sequence>MNDTEFEKLIEQGKAFGFGGKELYNFVEKERNRFKEERDAERIRYRQHLEFFMEQERENSRLRIQKEKERLRLCATQADPCSGFEISNSATVHAPNKLAQSYHEYVEKLRLKIQSRRREFEAFDVMHKRCKEPECVEPAKAGQAGSTWEADSRFIPEPNVLAVESAFVAQVANESWRHGDKELCRQGSNGTEKPSAGDSPQPPCMFVSMAADTEVRSTTRSGGENPCNYIGSKPCAEVHCGLDGAIVDSSFRCERRSPEESICIVQEPVKLSSSEDSIDSRRNNPGCVHSVSIQTNKSSYAQDLMEADAPKKCTRKCAKRKTRRKVQKAAKAVRKPKQMRGPKRDTKQRKIRLRMVTFVR</sequence>